<feature type="domain" description="Reverse transcriptase Ty1/copia-type" evidence="1">
    <location>
        <begin position="2"/>
        <end position="95"/>
    </location>
</feature>
<dbReference type="EMBL" id="MJFZ01000787">
    <property type="protein sequence ID" value="RAW25154.1"/>
    <property type="molecule type" value="Genomic_DNA"/>
</dbReference>
<dbReference type="Pfam" id="PF07727">
    <property type="entry name" value="RVT_2"/>
    <property type="match status" value="1"/>
</dbReference>
<evidence type="ECO:0000313" key="8">
    <source>
        <dbReference type="Proteomes" id="UP000251314"/>
    </source>
</evidence>
<dbReference type="EMBL" id="RCMK01000882">
    <property type="protein sequence ID" value="KAG2909014.1"/>
    <property type="molecule type" value="Genomic_DNA"/>
</dbReference>
<evidence type="ECO:0000259" key="1">
    <source>
        <dbReference type="Pfam" id="PF07727"/>
    </source>
</evidence>
<dbReference type="AlphaFoldDB" id="A0A329RKN2"/>
<proteinExistence type="predicted"/>
<dbReference type="VEuPathDB" id="FungiDB:PC110_g18424"/>
<evidence type="ECO:0000313" key="4">
    <source>
        <dbReference type="EMBL" id="KAG2909014.1"/>
    </source>
</evidence>
<reference evidence="2" key="2">
    <citation type="submission" date="2018-10" db="EMBL/GenBank/DDBJ databases">
        <title>Effector identification in a new, highly contiguous assembly of the strawberry crown rot pathogen Phytophthora cactorum.</title>
        <authorList>
            <person name="Armitage A.D."/>
            <person name="Nellist C.F."/>
            <person name="Bates H."/>
            <person name="Vickerstaff R.J."/>
            <person name="Harrison R.J."/>
        </authorList>
    </citation>
    <scope>NUCLEOTIDE SEQUENCE</scope>
    <source>
        <strain evidence="2">15-7</strain>
        <strain evidence="3">4032</strain>
        <strain evidence="4">4040</strain>
        <strain evidence="5">P415</strain>
        <strain evidence="6">P421</strain>
    </source>
</reference>
<sequence>MNSIRVVPAVCVTYGYVMEQPDADTAFLNSGLVDIVYMDVPLDLGNAQGMLCKLAKTIYGLKQAANAWNKTIHRVFLRNGFKSCGADQCDYVKGTRGTAWCMCACTWMT</sequence>
<name>A0A329RKN2_9STRA</name>
<protein>
    <recommendedName>
        <fullName evidence="1">Reverse transcriptase Ty1/copia-type domain-containing protein</fullName>
    </recommendedName>
</protein>
<dbReference type="EMBL" id="RCMI01000784">
    <property type="protein sequence ID" value="KAG2897810.1"/>
    <property type="molecule type" value="Genomic_DNA"/>
</dbReference>
<gene>
    <name evidence="7" type="ORF">PC110_g18424</name>
    <name evidence="2" type="ORF">PC113_g18505</name>
    <name evidence="3" type="ORF">PC115_g17050</name>
    <name evidence="4" type="ORF">PC117_g19789</name>
    <name evidence="5" type="ORF">PC118_g18220</name>
    <name evidence="6" type="ORF">PC129_g17162</name>
</gene>
<dbReference type="Proteomes" id="UP000735874">
    <property type="component" value="Unassembled WGS sequence"/>
</dbReference>
<dbReference type="Proteomes" id="UP000774804">
    <property type="component" value="Unassembled WGS sequence"/>
</dbReference>
<dbReference type="Proteomes" id="UP000697107">
    <property type="component" value="Unassembled WGS sequence"/>
</dbReference>
<keyword evidence="8" id="KW-1185">Reference proteome</keyword>
<dbReference type="Proteomes" id="UP000251314">
    <property type="component" value="Unassembled WGS sequence"/>
</dbReference>
<comment type="caution">
    <text evidence="7">The sequence shown here is derived from an EMBL/GenBank/DDBJ whole genome shotgun (WGS) entry which is preliminary data.</text>
</comment>
<evidence type="ECO:0000313" key="5">
    <source>
        <dbReference type="EMBL" id="KAG2968111.1"/>
    </source>
</evidence>
<dbReference type="EMBL" id="RCMV01000902">
    <property type="protein sequence ID" value="KAG3211870.1"/>
    <property type="molecule type" value="Genomic_DNA"/>
</dbReference>
<organism evidence="7 8">
    <name type="scientific">Phytophthora cactorum</name>
    <dbReference type="NCBI Taxonomy" id="29920"/>
    <lineage>
        <taxon>Eukaryota</taxon>
        <taxon>Sar</taxon>
        <taxon>Stramenopiles</taxon>
        <taxon>Oomycota</taxon>
        <taxon>Peronosporomycetes</taxon>
        <taxon>Peronosporales</taxon>
        <taxon>Peronosporaceae</taxon>
        <taxon>Phytophthora</taxon>
    </lineage>
</organism>
<evidence type="ECO:0000313" key="6">
    <source>
        <dbReference type="EMBL" id="KAG3211870.1"/>
    </source>
</evidence>
<dbReference type="EMBL" id="RCMG01000873">
    <property type="protein sequence ID" value="KAG2843920.1"/>
    <property type="molecule type" value="Genomic_DNA"/>
</dbReference>
<evidence type="ECO:0000313" key="3">
    <source>
        <dbReference type="EMBL" id="KAG2897810.1"/>
    </source>
</evidence>
<accession>A0A329RKN2</accession>
<reference evidence="7 8" key="1">
    <citation type="submission" date="2018-01" db="EMBL/GenBank/DDBJ databases">
        <title>Draft genome of the strawberry crown rot pathogen Phytophthora cactorum.</title>
        <authorList>
            <person name="Armitage A.D."/>
            <person name="Lysoe E."/>
            <person name="Nellist C.F."/>
            <person name="Harrison R.J."/>
            <person name="Brurberg M.B."/>
        </authorList>
    </citation>
    <scope>NUCLEOTIDE SEQUENCE [LARGE SCALE GENOMIC DNA]</scope>
    <source>
        <strain evidence="7 8">10300</strain>
    </source>
</reference>
<dbReference type="EMBL" id="RCML01000885">
    <property type="protein sequence ID" value="KAG2968111.1"/>
    <property type="molecule type" value="Genomic_DNA"/>
</dbReference>
<dbReference type="Proteomes" id="UP000760860">
    <property type="component" value="Unassembled WGS sequence"/>
</dbReference>
<dbReference type="InterPro" id="IPR013103">
    <property type="entry name" value="RVT_2"/>
</dbReference>
<evidence type="ECO:0000313" key="7">
    <source>
        <dbReference type="EMBL" id="RAW25154.1"/>
    </source>
</evidence>
<dbReference type="Proteomes" id="UP000736787">
    <property type="component" value="Unassembled WGS sequence"/>
</dbReference>
<dbReference type="OrthoDB" id="122357at2759"/>
<dbReference type="STRING" id="29920.A0A329RKN2"/>
<evidence type="ECO:0000313" key="2">
    <source>
        <dbReference type="EMBL" id="KAG2843920.1"/>
    </source>
</evidence>